<comment type="similarity">
    <text evidence="2 12">Belongs to the OSBP family.</text>
</comment>
<evidence type="ECO:0000313" key="15">
    <source>
        <dbReference type="RefSeq" id="XP_033765240.1"/>
    </source>
</evidence>
<dbReference type="InterPro" id="IPR036770">
    <property type="entry name" value="Ankyrin_rpt-contain_sf"/>
</dbReference>
<dbReference type="Gene3D" id="2.40.160.120">
    <property type="match status" value="1"/>
</dbReference>
<feature type="compositionally biased region" description="Polar residues" evidence="13">
    <location>
        <begin position="803"/>
        <end position="814"/>
    </location>
</feature>
<dbReference type="Gene3D" id="1.25.40.20">
    <property type="entry name" value="Ankyrin repeat-containing domain"/>
    <property type="match status" value="2"/>
</dbReference>
<evidence type="ECO:0000256" key="12">
    <source>
        <dbReference type="RuleBase" id="RU003844"/>
    </source>
</evidence>
<dbReference type="PROSITE" id="PS50003">
    <property type="entry name" value="PH_DOMAIN"/>
    <property type="match status" value="1"/>
</dbReference>
<dbReference type="GO" id="GO:0032934">
    <property type="term" value="F:sterol binding"/>
    <property type="evidence" value="ECO:0007669"/>
    <property type="project" value="TreeGrafter"/>
</dbReference>
<dbReference type="SUPFAM" id="SSF50729">
    <property type="entry name" value="PH domain-like"/>
    <property type="match status" value="1"/>
</dbReference>
<evidence type="ECO:0000256" key="5">
    <source>
        <dbReference type="ARBA" id="ARBA00022737"/>
    </source>
</evidence>
<dbReference type="PANTHER" id="PTHR10972:SF205">
    <property type="entry name" value="OXYSTEROL-BINDING PROTEIN 1"/>
    <property type="match status" value="1"/>
</dbReference>
<keyword evidence="3" id="KW-0813">Transport</keyword>
<evidence type="ECO:0000256" key="4">
    <source>
        <dbReference type="ARBA" id="ARBA00022553"/>
    </source>
</evidence>
<evidence type="ECO:0000256" key="13">
    <source>
        <dbReference type="SAM" id="MobiDB-lite"/>
    </source>
</evidence>
<feature type="region of interest" description="Disordered" evidence="13">
    <location>
        <begin position="503"/>
        <end position="547"/>
    </location>
</feature>
<dbReference type="PROSITE" id="PS50297">
    <property type="entry name" value="ANK_REP_REGION"/>
    <property type="match status" value="1"/>
</dbReference>
<dbReference type="InterPro" id="IPR037239">
    <property type="entry name" value="OSBP_sf"/>
</dbReference>
<dbReference type="GO" id="GO:0097038">
    <property type="term" value="C:perinuclear endoplasmic reticulum"/>
    <property type="evidence" value="ECO:0007669"/>
    <property type="project" value="TreeGrafter"/>
</dbReference>
<proteinExistence type="inferred from homology"/>
<keyword evidence="5" id="KW-0677">Repeat</keyword>
<evidence type="ECO:0000256" key="3">
    <source>
        <dbReference type="ARBA" id="ARBA00022448"/>
    </source>
</evidence>
<evidence type="ECO:0000256" key="9">
    <source>
        <dbReference type="ARBA" id="ARBA00023121"/>
    </source>
</evidence>
<dbReference type="PROSITE" id="PS01013">
    <property type="entry name" value="OSBP"/>
    <property type="match status" value="1"/>
</dbReference>
<dbReference type="GO" id="GO:0006897">
    <property type="term" value="P:endocytosis"/>
    <property type="evidence" value="ECO:0007669"/>
    <property type="project" value="TreeGrafter"/>
</dbReference>
<feature type="compositionally biased region" description="Polar residues" evidence="13">
    <location>
        <begin position="503"/>
        <end position="518"/>
    </location>
</feature>
<dbReference type="InterPro" id="IPR001849">
    <property type="entry name" value="PH_domain"/>
</dbReference>
<dbReference type="InterPro" id="IPR000648">
    <property type="entry name" value="Oxysterol-bd"/>
</dbReference>
<keyword evidence="10" id="KW-0472">Membrane</keyword>
<reference evidence="15" key="4">
    <citation type="submission" date="2025-08" db="UniProtKB">
        <authorList>
            <consortium name="RefSeq"/>
        </authorList>
    </citation>
    <scope>IDENTIFICATION</scope>
    <source>
        <strain evidence="15">CBS432</strain>
    </source>
</reference>
<evidence type="ECO:0000259" key="14">
    <source>
        <dbReference type="PROSITE" id="PS50003"/>
    </source>
</evidence>
<evidence type="ECO:0000256" key="11">
    <source>
        <dbReference type="PROSITE-ProRule" id="PRU00023"/>
    </source>
</evidence>
<dbReference type="Pfam" id="PF13637">
    <property type="entry name" value="Ank_4"/>
    <property type="match status" value="1"/>
</dbReference>
<dbReference type="InterPro" id="IPR018494">
    <property type="entry name" value="Oxysterol-bd_CS"/>
</dbReference>
<dbReference type="Gene3D" id="3.30.70.3490">
    <property type="match status" value="1"/>
</dbReference>
<dbReference type="PANTHER" id="PTHR10972">
    <property type="entry name" value="OXYSTEROL-BINDING PROTEIN-RELATED"/>
    <property type="match status" value="1"/>
</dbReference>
<dbReference type="CDD" id="cd13292">
    <property type="entry name" value="PH_Osh1p_Osh2p_yeast"/>
    <property type="match status" value="1"/>
</dbReference>
<dbReference type="SMART" id="SM00248">
    <property type="entry name" value="ANK"/>
    <property type="match status" value="2"/>
</dbReference>
<dbReference type="KEGG" id="spao:SPAR_D02070"/>
<dbReference type="Gene3D" id="2.30.29.30">
    <property type="entry name" value="Pleckstrin-homology domain (PH domain)/Phosphotyrosine-binding domain (PTB)"/>
    <property type="match status" value="1"/>
</dbReference>
<name>A0A8B8UN80_SACPA</name>
<keyword evidence="4" id="KW-0597">Phosphoprotein</keyword>
<dbReference type="VEuPathDB" id="FungiDB:SPAR_D02070"/>
<dbReference type="GO" id="GO:0005789">
    <property type="term" value="C:endoplasmic reticulum membrane"/>
    <property type="evidence" value="ECO:0007669"/>
    <property type="project" value="UniProtKB-SubCell"/>
</dbReference>
<dbReference type="SUPFAM" id="SSF48403">
    <property type="entry name" value="Ankyrin repeat"/>
    <property type="match status" value="1"/>
</dbReference>
<dbReference type="Pfam" id="PF01237">
    <property type="entry name" value="Oxysterol_BP"/>
    <property type="match status" value="1"/>
</dbReference>
<feature type="compositionally biased region" description="Basic and acidic residues" evidence="13">
    <location>
        <begin position="817"/>
        <end position="838"/>
    </location>
</feature>
<organism evidence="15">
    <name type="scientific">Saccharomyces paradoxus</name>
    <name type="common">Yeast</name>
    <name type="synonym">Saccharomyces douglasii</name>
    <dbReference type="NCBI Taxonomy" id="27291"/>
    <lineage>
        <taxon>Eukaryota</taxon>
        <taxon>Fungi</taxon>
        <taxon>Dikarya</taxon>
        <taxon>Ascomycota</taxon>
        <taxon>Saccharomycotina</taxon>
        <taxon>Saccharomycetes</taxon>
        <taxon>Saccharomycetales</taxon>
        <taxon>Saccharomycetaceae</taxon>
        <taxon>Saccharomyces</taxon>
    </lineage>
</organism>
<comment type="subcellular location">
    <subcellularLocation>
        <location evidence="1">Endoplasmic reticulum membrane</location>
    </subcellularLocation>
</comment>
<evidence type="ECO:0000256" key="7">
    <source>
        <dbReference type="ARBA" id="ARBA00023043"/>
    </source>
</evidence>
<evidence type="ECO:0000256" key="2">
    <source>
        <dbReference type="ARBA" id="ARBA00008842"/>
    </source>
</evidence>
<dbReference type="GO" id="GO:0005635">
    <property type="term" value="C:nuclear envelope"/>
    <property type="evidence" value="ECO:0007669"/>
    <property type="project" value="TreeGrafter"/>
</dbReference>
<dbReference type="GeneID" id="54629454"/>
<keyword evidence="6" id="KW-0256">Endoplasmic reticulum</keyword>
<gene>
    <name evidence="15" type="primary">OSH2</name>
    <name evidence="15" type="ORF">SPAR_D02070</name>
</gene>
<dbReference type="RefSeq" id="XP_033765240.1">
    <property type="nucleotide sequence ID" value="XM_033909349.1"/>
</dbReference>
<dbReference type="PROSITE" id="PS50088">
    <property type="entry name" value="ANK_REPEAT"/>
    <property type="match status" value="1"/>
</dbReference>
<reference evidence="15" key="2">
    <citation type="submission" date="2020-01" db="EMBL/GenBank/DDBJ databases">
        <title>Population-level Yeast Reference Genomes.</title>
        <authorList>
            <person name="Yue J.-X."/>
        </authorList>
    </citation>
    <scope>NUCLEOTIDE SEQUENCE</scope>
    <source>
        <strain evidence="15">CBS432</strain>
    </source>
</reference>
<keyword evidence="9" id="KW-0446">Lipid-binding</keyword>
<dbReference type="GO" id="GO:0005829">
    <property type="term" value="C:cytosol"/>
    <property type="evidence" value="ECO:0007669"/>
    <property type="project" value="TreeGrafter"/>
</dbReference>
<evidence type="ECO:0000256" key="10">
    <source>
        <dbReference type="ARBA" id="ARBA00023136"/>
    </source>
</evidence>
<feature type="domain" description="PH" evidence="14">
    <location>
        <begin position="289"/>
        <end position="386"/>
    </location>
</feature>
<dbReference type="GO" id="GO:0005886">
    <property type="term" value="C:plasma membrane"/>
    <property type="evidence" value="ECO:0007669"/>
    <property type="project" value="TreeGrafter"/>
</dbReference>
<dbReference type="FunFam" id="2.40.160.120:FF:000008">
    <property type="entry name" value="Oxysterol binding protein (Osh1)"/>
    <property type="match status" value="1"/>
</dbReference>
<dbReference type="GO" id="GO:0034727">
    <property type="term" value="P:piecemeal microautophagy of the nucleus"/>
    <property type="evidence" value="ECO:0007669"/>
    <property type="project" value="TreeGrafter"/>
</dbReference>
<keyword evidence="8" id="KW-0445">Lipid transport</keyword>
<evidence type="ECO:0000256" key="8">
    <source>
        <dbReference type="ARBA" id="ARBA00023055"/>
    </source>
</evidence>
<feature type="compositionally biased region" description="Polar residues" evidence="13">
    <location>
        <begin position="528"/>
        <end position="547"/>
    </location>
</feature>
<evidence type="ECO:0000256" key="1">
    <source>
        <dbReference type="ARBA" id="ARBA00004586"/>
    </source>
</evidence>
<accession>A0A8B8UN80</accession>
<dbReference type="InterPro" id="IPR011993">
    <property type="entry name" value="PH-like_dom_sf"/>
</dbReference>
<evidence type="ECO:0000256" key="6">
    <source>
        <dbReference type="ARBA" id="ARBA00022824"/>
    </source>
</evidence>
<dbReference type="SUPFAM" id="SSF144000">
    <property type="entry name" value="Oxysterol-binding protein-like"/>
    <property type="match status" value="1"/>
</dbReference>
<dbReference type="GO" id="GO:0120015">
    <property type="term" value="F:sterol transfer activity"/>
    <property type="evidence" value="ECO:0007669"/>
    <property type="project" value="UniProtKB-ARBA"/>
</dbReference>
<reference evidence="15" key="1">
    <citation type="journal article" date="2017" name="Nat. Genet.">
        <title>Contrasting evolutionary genome dynamics between domesticated and wild yeasts.</title>
        <authorList>
            <person name="Yue J.X."/>
            <person name="Li J."/>
            <person name="Aigrain L."/>
            <person name="Hallin J."/>
            <person name="Persson K."/>
            <person name="Oliver K."/>
            <person name="Bergstrom A."/>
            <person name="Coupland P."/>
            <person name="Warringer J."/>
            <person name="Lagomarsino M.C."/>
            <person name="Fischer G."/>
            <person name="Durbin R."/>
            <person name="Liti G."/>
        </authorList>
    </citation>
    <scope>NUCLEOTIDE SEQUENCE</scope>
    <source>
        <strain evidence="15">CBS432</strain>
    </source>
</reference>
<dbReference type="FunFam" id="3.30.70.3490:FF:000010">
    <property type="entry name" value="Oxysterol binding protein (Osh1)"/>
    <property type="match status" value="1"/>
</dbReference>
<dbReference type="GO" id="GO:0030011">
    <property type="term" value="P:maintenance of cell polarity"/>
    <property type="evidence" value="ECO:0007669"/>
    <property type="project" value="TreeGrafter"/>
</dbReference>
<feature type="compositionally biased region" description="Basic and acidic residues" evidence="13">
    <location>
        <begin position="784"/>
        <end position="802"/>
    </location>
</feature>
<dbReference type="GO" id="GO:0006887">
    <property type="term" value="P:exocytosis"/>
    <property type="evidence" value="ECO:0007669"/>
    <property type="project" value="UniProtKB-ARBA"/>
</dbReference>
<feature type="repeat" description="ANK" evidence="11">
    <location>
        <begin position="106"/>
        <end position="128"/>
    </location>
</feature>
<feature type="region of interest" description="Disordered" evidence="13">
    <location>
        <begin position="761"/>
        <end position="838"/>
    </location>
</feature>
<dbReference type="Pfam" id="PF00169">
    <property type="entry name" value="PH"/>
    <property type="match status" value="1"/>
</dbReference>
<keyword evidence="7 11" id="KW-0040">ANK repeat</keyword>
<sequence length="1282" mass="145459">MSREDLSTAEGLNQMSKPLLKVKLLEVLGQGDFKHLKALVDNQFQPKDDPSVQQVLNLILHYAVQVAPILLIKEIVAHWVDQVDEGKSSSKSDDDIHLDLNYQDENGNTPLHLAAAQSRSDVISFLLSQKSINDCIKNKAHQQPLDMCKDLNVAQMIQLKRDDYFLETVHSLRAAMNKRDFSKLDMIWKSPRNLNLLDINGIDPETGTTLLYEYSQKKDIEMCQWLLKHGAEATVKDGKGRSPLDLVKSIKLPTKPSNNITPEIKLKNLLEKNLKEQAIVHENVAPSMPPTYKGFLKKWTNFAHGYKLRWFVLSEDGNLSYYKDQSHTDRPRSTLKVSTCRLHIDSSEKLNFELLGGLTGTTRWRLKGNHPIETTRWVNAIQSAIRFAKDKEILNKKRAVPPSLAMKSKSPALISHSKTQGSLPEASQYYQHALHKEVIQPSSVSLYRRPSNNLSVVSSEIQLNDNLTESGKRFVSKMIENRLDGSKTPVGVHAGSALQRVRSSNTLKSNRSVQSGSGVASPIDKVPNSANMSQSNTTTGSTASLSDNNFIANFEGDEANSDDDEEDLGINFDRDEEYIKAQYGPYKEKLDMYEQAISIELSSLIELIDQEEPSPEVWLTIKGSLINTSTVFGKLKDLTYKRDKRLVDMVSKQGDVNNVWVQSVKELEIELSNKTERLASIDKERRGLKKILHKKLLESQASVGKKEALENDEQESDTTASTLGQIAKFISATKEEDEASDAEEFYDAAELVNEVTELTETHPEVSMAAAPKHAPPPVPSEADNESRYVRDKEAKKEPEVEKTSQNFEGPNNLATEEEPKTEQPSKDFKAEDGESQVKEKTKEIASSVVGGKNIVAVTTVQKRKEEYLLKEGSYLGYEDGIRKRLSMDKDDRPKISLWAVLKSMVGKDMTRMTLPVTFNEPTSLLQRVAEDLEYSELLDQAAMFEDSSLRTLYVAAFTASSYASTTKRVAKPFNPLLGETFEYSRPDKQYRFFTEQVSHHPPISATWTESPRWDFWGESFVDTKFNGRSFNVKHLGLWHIKLRPNDNEKEELYTWKKPNNTVIGILIGNPQVDNHGEVNVINHTTGDYCKLYFKARGWRSSGAYEITGEVYNKKKQKVWILGGHWNEAVFAKKVVKDGDLSLEKTRTAASAGNGPTDDGTKFLIWKANDRPEEPFNLTPFAITLNAPQPHLLPWLPPTDTRLRPDQRAMEDGRYDEAGDEKFRVEEKQRAARRKREENNIEYHPQWFVRDTHPITKAKYWRYTGKYWVKRRDHDLKDCGDIF</sequence>
<dbReference type="InterPro" id="IPR002110">
    <property type="entry name" value="Ankyrin_rpt"/>
</dbReference>
<reference evidence="15" key="3">
    <citation type="submission" date="2025-07" db="EMBL/GenBank/DDBJ databases">
        <authorList>
            <consortium name="NCBI Genome Project"/>
        </authorList>
    </citation>
    <scope>NUCLEOTIDE SEQUENCE</scope>
    <source>
        <strain evidence="15">CBS432</strain>
    </source>
</reference>
<dbReference type="FunFam" id="1.25.40.20:FF:000308">
    <property type="entry name" value="Oxysterol-binding family protein"/>
    <property type="match status" value="1"/>
</dbReference>
<protein>
    <submittedName>
        <fullName evidence="15">Oxysterol-binding protein related protein OSH2</fullName>
    </submittedName>
</protein>
<dbReference type="OrthoDB" id="1854502at2759"/>
<dbReference type="SMART" id="SM00233">
    <property type="entry name" value="PH"/>
    <property type="match status" value="1"/>
</dbReference>